<keyword evidence="2" id="KW-0812">Transmembrane</keyword>
<organism evidence="4 5">
    <name type="scientific">Mesorhabditis belari</name>
    <dbReference type="NCBI Taxonomy" id="2138241"/>
    <lineage>
        <taxon>Eukaryota</taxon>
        <taxon>Metazoa</taxon>
        <taxon>Ecdysozoa</taxon>
        <taxon>Nematoda</taxon>
        <taxon>Chromadorea</taxon>
        <taxon>Rhabditida</taxon>
        <taxon>Rhabditina</taxon>
        <taxon>Rhabditomorpha</taxon>
        <taxon>Rhabditoidea</taxon>
        <taxon>Rhabditidae</taxon>
        <taxon>Mesorhabditinae</taxon>
        <taxon>Mesorhabditis</taxon>
    </lineage>
</organism>
<evidence type="ECO:0000256" key="3">
    <source>
        <dbReference type="SAM" id="SignalP"/>
    </source>
</evidence>
<dbReference type="Proteomes" id="UP000887575">
    <property type="component" value="Unassembled WGS sequence"/>
</dbReference>
<evidence type="ECO:0000313" key="6">
    <source>
        <dbReference type="WBParaSite" id="MBELARI_LOCUS19219"/>
    </source>
</evidence>
<evidence type="ECO:0000256" key="1">
    <source>
        <dbReference type="SAM" id="MobiDB-lite"/>
    </source>
</evidence>
<protein>
    <submittedName>
        <fullName evidence="5 6">Uncharacterized protein</fullName>
    </submittedName>
</protein>
<keyword evidence="2" id="KW-1133">Transmembrane helix</keyword>
<accession>A0AAF3ENC9</accession>
<feature type="signal peptide" evidence="3">
    <location>
        <begin position="1"/>
        <end position="16"/>
    </location>
</feature>
<dbReference type="WBParaSite" id="MBELARI_LOCUS19219">
    <property type="protein sequence ID" value="MBELARI_LOCUS19219"/>
    <property type="gene ID" value="MBELARI_LOCUS19219"/>
</dbReference>
<keyword evidence="4" id="KW-1185">Reference proteome</keyword>
<keyword evidence="3" id="KW-0732">Signal</keyword>
<name>A0AAF3ENC9_9BILA</name>
<proteinExistence type="predicted"/>
<evidence type="ECO:0000313" key="5">
    <source>
        <dbReference type="WBParaSite" id="MBELARI_LOCUS1556"/>
    </source>
</evidence>
<feature type="region of interest" description="Disordered" evidence="1">
    <location>
        <begin position="311"/>
        <end position="339"/>
    </location>
</feature>
<dbReference type="AlphaFoldDB" id="A0AAF3ENC9"/>
<reference evidence="5 6" key="1">
    <citation type="submission" date="2024-02" db="UniProtKB">
        <authorList>
            <consortium name="WormBaseParasite"/>
        </authorList>
    </citation>
    <scope>IDENTIFICATION</scope>
</reference>
<sequence>MRGYIYIATFLAAVLASDLSFCQRKCRDKYDNEPQQGACFVGCKNRKNDIGMFLFIDCYRKCESIYENSTNNEASACHFACGLPMINSVFMSMNYNGKGKPEVQVIKHDGPKEDRSVENSDLPSHDLFQIFGQKPLQKSSAEDHFESFEDSFDRMFAQMRERFFKNFDSSDNSFQSNHPKSFGSNGFAQSEQQGEVGNINQFGEPILFVHPLSKAEELSNDDDDFNSNGWQGSQQPWYNKERLPLIFQICFLALSLLAILCAIFIFTRILKSRSERYQRVTNCGRMASVSVVPGSKAMPLHFEKNVPFEYGPPKDGVPPPSYDQLSLGSVHKKLNQTAE</sequence>
<feature type="compositionally biased region" description="Basic residues" evidence="1">
    <location>
        <begin position="330"/>
        <end position="339"/>
    </location>
</feature>
<evidence type="ECO:0000313" key="4">
    <source>
        <dbReference type="Proteomes" id="UP000887575"/>
    </source>
</evidence>
<feature type="chain" id="PRO_5041856379" evidence="3">
    <location>
        <begin position="17"/>
        <end position="339"/>
    </location>
</feature>
<evidence type="ECO:0000256" key="2">
    <source>
        <dbReference type="SAM" id="Phobius"/>
    </source>
</evidence>
<feature type="transmembrane region" description="Helical" evidence="2">
    <location>
        <begin position="245"/>
        <end position="270"/>
    </location>
</feature>
<dbReference type="WBParaSite" id="MBELARI_LOCUS1556">
    <property type="protein sequence ID" value="MBELARI_LOCUS1556"/>
    <property type="gene ID" value="MBELARI_LOCUS1556"/>
</dbReference>
<keyword evidence="2" id="KW-0472">Membrane</keyword>